<gene>
    <name evidence="2" type="ORF">JN757_10685</name>
</gene>
<evidence type="ECO:0000313" key="3">
    <source>
        <dbReference type="Proteomes" id="UP000663686"/>
    </source>
</evidence>
<evidence type="ECO:0000259" key="1">
    <source>
        <dbReference type="Pfam" id="PF14082"/>
    </source>
</evidence>
<dbReference type="Pfam" id="PF14082">
    <property type="entry name" value="SduA_C"/>
    <property type="match status" value="1"/>
</dbReference>
<name>A0ABX7GLF0_9PSED</name>
<reference evidence="2 3" key="2">
    <citation type="submission" date="2021-03" db="EMBL/GenBank/DDBJ databases">
        <title>P. granadensis CT364 genome publication.</title>
        <authorList>
            <person name="Stach J."/>
            <person name="Montero-Calasanz Md.C."/>
        </authorList>
    </citation>
    <scope>NUCLEOTIDE SEQUENCE [LARGE SCALE GENOMIC DNA]</scope>
    <source>
        <strain evidence="2 3">CT364</strain>
    </source>
</reference>
<accession>A0ABX7GLF0</accession>
<dbReference type="EMBL" id="CP069352">
    <property type="protein sequence ID" value="QRK86201.1"/>
    <property type="molecule type" value="Genomic_DNA"/>
</dbReference>
<protein>
    <submittedName>
        <fullName evidence="2">DUF4263 domain-containing protein</fullName>
    </submittedName>
</protein>
<dbReference type="RefSeq" id="WP_203421532.1">
    <property type="nucleotide sequence ID" value="NZ_CP069352.1"/>
</dbReference>
<proteinExistence type="predicted"/>
<evidence type="ECO:0000313" key="2">
    <source>
        <dbReference type="EMBL" id="QRK86201.1"/>
    </source>
</evidence>
<reference evidence="2 3" key="1">
    <citation type="submission" date="2021-02" db="EMBL/GenBank/DDBJ databases">
        <authorList>
            <person name="Cea Torrescassana E."/>
        </authorList>
    </citation>
    <scope>NUCLEOTIDE SEQUENCE [LARGE SCALE GENOMIC DNA]</scope>
    <source>
        <strain evidence="2 3">CT364</strain>
    </source>
</reference>
<dbReference type="InterPro" id="IPR025359">
    <property type="entry name" value="SduA_C"/>
</dbReference>
<organism evidence="2 3">
    <name type="scientific">Pseudomonas granadensis</name>
    <dbReference type="NCBI Taxonomy" id="1421430"/>
    <lineage>
        <taxon>Bacteria</taxon>
        <taxon>Pseudomonadati</taxon>
        <taxon>Pseudomonadota</taxon>
        <taxon>Gammaproteobacteria</taxon>
        <taxon>Pseudomonadales</taxon>
        <taxon>Pseudomonadaceae</taxon>
        <taxon>Pseudomonas</taxon>
    </lineage>
</organism>
<dbReference type="Proteomes" id="UP000663686">
    <property type="component" value="Chromosome"/>
</dbReference>
<sequence length="554" mass="63349">MHKANNELIKKFREILYEGNTHNDSGTKANEHAIQKFMAQNSSLIPTPDVLSGGLFCNVVISKLPINHRAITDFVYVSVSSGAIKITLIELENSVRKIFQKNKPDKFHSDFISAVHQVERWQIYLRDGGAKVRFLELLKNLLPEELPETVPQIDYMLIISGALPAGPLYKTELNNFAHHRNMKIWTYEDVIAALPYSSGTKNILSKAGDGYVMNSLSVRHAQLLENCTPSILRIDAESYKNLKLSPEAKEQLLHWQNGAKCKGDPLRVQLMGRHGLYFDMYRANKLMEVFRRSMNCCEWQNCQNRILQSFQSFNGGFLLHRYDVKETGFWGEGNSRKEFEMRLYCDVHYRQVPLVEGRSSEMMPYPVVEAENNSKNFEIDALARRAVLRFVVQHCLPGNLQALGDTAKVRDVATYKFITNWLMVIASLSGFLRGIYLPLIYMADISGDSCSVNPYMLAGRFFSGSLSPARYSLSLIKDHRLVESAEHEESTELARWNLRTQDENGVSMNEVMLKIRQRFTLDELSLMCQYFDFKPFEDSAAPQVVDLLPLWVEG</sequence>
<feature type="domain" description="Shedu protein SduA C-terminal" evidence="1">
    <location>
        <begin position="29"/>
        <end position="190"/>
    </location>
</feature>
<keyword evidence="3" id="KW-1185">Reference proteome</keyword>